<feature type="compositionally biased region" description="Low complexity" evidence="4">
    <location>
        <begin position="58"/>
        <end position="71"/>
    </location>
</feature>
<feature type="region of interest" description="Disordered" evidence="4">
    <location>
        <begin position="141"/>
        <end position="161"/>
    </location>
</feature>
<evidence type="ECO:0000256" key="3">
    <source>
        <dbReference type="ARBA" id="ARBA00022744"/>
    </source>
</evidence>
<evidence type="ECO:0000256" key="2">
    <source>
        <dbReference type="ARBA" id="ARBA00022490"/>
    </source>
</evidence>
<feature type="domain" description="Keratin type II head" evidence="5">
    <location>
        <begin position="65"/>
        <end position="123"/>
    </location>
</feature>
<reference evidence="6" key="2">
    <citation type="submission" date="2025-08" db="UniProtKB">
        <authorList>
            <consortium name="Ensembl"/>
        </authorList>
    </citation>
    <scope>IDENTIFICATION</scope>
</reference>
<dbReference type="GO" id="GO:0005737">
    <property type="term" value="C:cytoplasm"/>
    <property type="evidence" value="ECO:0007669"/>
    <property type="project" value="UniProtKB-SubCell"/>
</dbReference>
<sequence>MGPGWVLAAPGGSWMDSMDSGGSWMGSGSSRSLPAPSPFPAHSQPLSMSVSIPRKPLRSSSAAPGRSFSSRSCSGLALLAGAAPGRALPGGAPGAGGGIGSVTVNRSLLRPLELELDPGLQRVRRQEQEQIKDLNNKFASFIDKVGPGRDPPPPRGASGGS</sequence>
<feature type="region of interest" description="Disordered" evidence="4">
    <location>
        <begin position="17"/>
        <end position="71"/>
    </location>
</feature>
<evidence type="ECO:0000256" key="4">
    <source>
        <dbReference type="SAM" id="MobiDB-lite"/>
    </source>
</evidence>
<dbReference type="GO" id="GO:0005882">
    <property type="term" value="C:intermediate filament"/>
    <property type="evidence" value="ECO:0007669"/>
    <property type="project" value="UniProtKB-KW"/>
</dbReference>
<dbReference type="PANTHER" id="PTHR45616:SF26">
    <property type="entry name" value="KERATIN, TYPE II CYTOSKELETAL 8"/>
    <property type="match status" value="1"/>
</dbReference>
<keyword evidence="7" id="KW-1185">Reference proteome</keyword>
<reference evidence="6 7" key="1">
    <citation type="submission" date="2019-11" db="EMBL/GenBank/DDBJ databases">
        <title>Strigops habroptila (kakapo) genome, bStrHab1, primary haplotype, v2.</title>
        <authorList>
            <person name="Jarvis E.D."/>
            <person name="Howard J."/>
            <person name="Rhie A."/>
            <person name="Phillippy A."/>
            <person name="Korlach J."/>
            <person name="Digby A."/>
            <person name="Iorns D."/>
            <person name="Eason D."/>
            <person name="Robertson B."/>
            <person name="Raemaekers T."/>
            <person name="Howe K."/>
            <person name="Lewin H."/>
            <person name="Damas J."/>
            <person name="Hastie A."/>
            <person name="Tracey A."/>
            <person name="Chow W."/>
            <person name="Fedrigo O."/>
        </authorList>
    </citation>
    <scope>NUCLEOTIDE SEQUENCE [LARGE SCALE GENOMIC DNA]</scope>
</reference>
<dbReference type="Ensembl" id="ENSSHBT00005030013.1">
    <property type="protein sequence ID" value="ENSSHBP00005025226.1"/>
    <property type="gene ID" value="ENSSHBG00005020985.1"/>
</dbReference>
<reference evidence="6" key="3">
    <citation type="submission" date="2025-09" db="UniProtKB">
        <authorList>
            <consortium name="Ensembl"/>
        </authorList>
    </citation>
    <scope>IDENTIFICATION</scope>
</reference>
<accession>A0A672VBT0</accession>
<evidence type="ECO:0000313" key="7">
    <source>
        <dbReference type="Proteomes" id="UP000472266"/>
    </source>
</evidence>
<protein>
    <recommendedName>
        <fullName evidence="5">Keratin type II head domain-containing protein</fullName>
    </recommendedName>
</protein>
<dbReference type="Pfam" id="PF16208">
    <property type="entry name" value="Keratin_2_head"/>
    <property type="match status" value="1"/>
</dbReference>
<keyword evidence="3" id="KW-0416">Keratin</keyword>
<evidence type="ECO:0000256" key="1">
    <source>
        <dbReference type="ARBA" id="ARBA00004496"/>
    </source>
</evidence>
<name>A0A672VBT0_STRHB</name>
<feature type="compositionally biased region" description="Low complexity" evidence="4">
    <location>
        <begin position="17"/>
        <end position="30"/>
    </location>
</feature>
<dbReference type="InterPro" id="IPR032444">
    <property type="entry name" value="Keratin_2_head"/>
</dbReference>
<dbReference type="Proteomes" id="UP000472266">
    <property type="component" value="Chromosome 23"/>
</dbReference>
<dbReference type="InParanoid" id="A0A672VBT0"/>
<comment type="subcellular location">
    <subcellularLocation>
        <location evidence="1">Cytoplasm</location>
    </subcellularLocation>
</comment>
<organism evidence="6 7">
    <name type="scientific">Strigops habroptila</name>
    <name type="common">Kakapo</name>
    <dbReference type="NCBI Taxonomy" id="2489341"/>
    <lineage>
        <taxon>Eukaryota</taxon>
        <taxon>Metazoa</taxon>
        <taxon>Chordata</taxon>
        <taxon>Craniata</taxon>
        <taxon>Vertebrata</taxon>
        <taxon>Euteleostomi</taxon>
        <taxon>Archelosauria</taxon>
        <taxon>Archosauria</taxon>
        <taxon>Dinosauria</taxon>
        <taxon>Saurischia</taxon>
        <taxon>Theropoda</taxon>
        <taxon>Coelurosauria</taxon>
        <taxon>Aves</taxon>
        <taxon>Neognathae</taxon>
        <taxon>Neoaves</taxon>
        <taxon>Telluraves</taxon>
        <taxon>Australaves</taxon>
        <taxon>Psittaciformes</taxon>
        <taxon>Psittacidae</taxon>
        <taxon>Strigops</taxon>
    </lineage>
</organism>
<dbReference type="GeneTree" id="ENSGT00940000161090"/>
<dbReference type="AlphaFoldDB" id="A0A672VBT0"/>
<keyword evidence="2" id="KW-0963">Cytoplasm</keyword>
<evidence type="ECO:0000259" key="5">
    <source>
        <dbReference type="Pfam" id="PF16208"/>
    </source>
</evidence>
<dbReference type="PANTHER" id="PTHR45616">
    <property type="entry name" value="GATA-TYPE DOMAIN-CONTAINING PROTEIN"/>
    <property type="match status" value="1"/>
</dbReference>
<proteinExistence type="predicted"/>
<evidence type="ECO:0000313" key="6">
    <source>
        <dbReference type="Ensembl" id="ENSSHBP00005025226.1"/>
    </source>
</evidence>